<evidence type="ECO:0000313" key="1">
    <source>
        <dbReference type="EMBL" id="MPN62099.1"/>
    </source>
</evidence>
<organism evidence="1">
    <name type="scientific">bioreactor metagenome</name>
    <dbReference type="NCBI Taxonomy" id="1076179"/>
    <lineage>
        <taxon>unclassified sequences</taxon>
        <taxon>metagenomes</taxon>
        <taxon>ecological metagenomes</taxon>
    </lineage>
</organism>
<reference evidence="1" key="1">
    <citation type="submission" date="2019-08" db="EMBL/GenBank/DDBJ databases">
        <authorList>
            <person name="Kucharzyk K."/>
            <person name="Murdoch R.W."/>
            <person name="Higgins S."/>
            <person name="Loffler F."/>
        </authorList>
    </citation>
    <scope>NUCLEOTIDE SEQUENCE</scope>
</reference>
<protein>
    <submittedName>
        <fullName evidence="1">Uncharacterized protein</fullName>
    </submittedName>
</protein>
<dbReference type="EMBL" id="VSSQ01139636">
    <property type="protein sequence ID" value="MPN62099.1"/>
    <property type="molecule type" value="Genomic_DNA"/>
</dbReference>
<accession>A0A645JHD0</accession>
<comment type="caution">
    <text evidence="1">The sequence shown here is derived from an EMBL/GenBank/DDBJ whole genome shotgun (WGS) entry which is preliminary data.</text>
</comment>
<gene>
    <name evidence="1" type="ORF">SDC9_209845</name>
</gene>
<dbReference type="AlphaFoldDB" id="A0A645JHD0"/>
<name>A0A645JHD0_9ZZZZ</name>
<sequence>MGDDFALGEVQALGAFEQPLQFGEVEQVERRGDGQGVERR</sequence>
<proteinExistence type="predicted"/>